<gene>
    <name evidence="2" type="ORF">SDC9_12964</name>
</gene>
<sequence length="366" mass="37934">MRRLDRVQTGRGEAQRLVPADLAPGVGDALAHHRFQDPVAVRGIAPGEAALDAGMAAVRLAALPGHHSHQLLAAHLGLEGAADAAIGAGGDDRPFRRADLLDRFLDQRRGRAGLHAGAAADAVGGQEIGRGGRDPGIEAAPLDGQREGALHLLAGPHAAHADDALRRVIAEIGVRDVLRDVARVRLAIRAHLEMVLAPGIAHLAQADGTGHVLQLAIAVRGAGQAVERVVGDVKLHHPAAQLCQLRGLGVNLHPLAHRRGAGGRRAAHAVDLDHAQPARADRLEAVGGTKLRDGDPGLGRGAHHRGARGHGDGHTVDQQMHRLARARGRAHVLGPAGFGDDEVLHSAASRTGVNSSGKCRNALCTG</sequence>
<evidence type="ECO:0000313" key="2">
    <source>
        <dbReference type="EMBL" id="MPL67273.1"/>
    </source>
</evidence>
<protein>
    <submittedName>
        <fullName evidence="2">Uncharacterized protein</fullName>
    </submittedName>
</protein>
<accession>A0A644TK40</accession>
<dbReference type="AlphaFoldDB" id="A0A644TK40"/>
<name>A0A644TK40_9ZZZZ</name>
<dbReference type="EMBL" id="VSSQ01000036">
    <property type="protein sequence ID" value="MPL67273.1"/>
    <property type="molecule type" value="Genomic_DNA"/>
</dbReference>
<comment type="caution">
    <text evidence="2">The sequence shown here is derived from an EMBL/GenBank/DDBJ whole genome shotgun (WGS) entry which is preliminary data.</text>
</comment>
<organism evidence="2">
    <name type="scientific">bioreactor metagenome</name>
    <dbReference type="NCBI Taxonomy" id="1076179"/>
    <lineage>
        <taxon>unclassified sequences</taxon>
        <taxon>metagenomes</taxon>
        <taxon>ecological metagenomes</taxon>
    </lineage>
</organism>
<feature type="region of interest" description="Disordered" evidence="1">
    <location>
        <begin position="288"/>
        <end position="314"/>
    </location>
</feature>
<proteinExistence type="predicted"/>
<reference evidence="2" key="1">
    <citation type="submission" date="2019-08" db="EMBL/GenBank/DDBJ databases">
        <authorList>
            <person name="Kucharzyk K."/>
            <person name="Murdoch R.W."/>
            <person name="Higgins S."/>
            <person name="Loffler F."/>
        </authorList>
    </citation>
    <scope>NUCLEOTIDE SEQUENCE</scope>
</reference>
<evidence type="ECO:0000256" key="1">
    <source>
        <dbReference type="SAM" id="MobiDB-lite"/>
    </source>
</evidence>